<dbReference type="GO" id="GO:0046872">
    <property type="term" value="F:metal ion binding"/>
    <property type="evidence" value="ECO:0007669"/>
    <property type="project" value="UniProtKB-KW"/>
</dbReference>
<evidence type="ECO:0000256" key="2">
    <source>
        <dbReference type="ARBA" id="ARBA00022801"/>
    </source>
</evidence>
<keyword evidence="1" id="KW-0479">Metal-binding</keyword>
<dbReference type="PANTHER" id="PTHR42988:SF2">
    <property type="entry name" value="CYCLIC NUCLEOTIDE PHOSPHODIESTERASE CBUA0032-RELATED"/>
    <property type="match status" value="1"/>
</dbReference>
<organism evidence="6">
    <name type="scientific">freshwater metagenome</name>
    <dbReference type="NCBI Taxonomy" id="449393"/>
    <lineage>
        <taxon>unclassified sequences</taxon>
        <taxon>metagenomes</taxon>
        <taxon>ecological metagenomes</taxon>
    </lineage>
</organism>
<dbReference type="Pfam" id="PF00149">
    <property type="entry name" value="Metallophos"/>
    <property type="match status" value="1"/>
</dbReference>
<dbReference type="EMBL" id="CAEZTZ010000009">
    <property type="protein sequence ID" value="CAB4578785.1"/>
    <property type="molecule type" value="Genomic_DNA"/>
</dbReference>
<evidence type="ECO:0000259" key="5">
    <source>
        <dbReference type="Pfam" id="PF00149"/>
    </source>
</evidence>
<dbReference type="InterPro" id="IPR050884">
    <property type="entry name" value="CNP_phosphodiesterase-III"/>
</dbReference>
<proteinExistence type="inferred from homology"/>
<keyword evidence="2" id="KW-0378">Hydrolase</keyword>
<accession>A0A6J6ETP6</accession>
<sequence>MLDSDTASHVIAHISDTHLLGGERKLFSTVDVASNLTRVLDRLRAGDQQIDALVFTGDLADIAEVDAYRWLRGQVEPAAAELGAELVWVMGNHDERAAYSRELFDEESDGVQDRVYNVGGLRIISLDTSVPGYHHGALSEEQRVWLTNELATPAPHGTVLAMHHPPLVAHNPLVRLIELEEMSLLEPIVRGSDVRAILAGHLHYSSFGNFAGVPVSVASATCYTVDVGADKSLLLSAVDGAQSIQLIHLYNDSVVTSVVPAEIYAQVSGYPATLRAMADTLSFAELREMISNKTSDFNSAEREQSADL</sequence>
<dbReference type="InterPro" id="IPR004843">
    <property type="entry name" value="Calcineurin-like_PHP"/>
</dbReference>
<keyword evidence="3" id="KW-0408">Iron</keyword>
<dbReference type="GO" id="GO:0016787">
    <property type="term" value="F:hydrolase activity"/>
    <property type="evidence" value="ECO:0007669"/>
    <property type="project" value="UniProtKB-KW"/>
</dbReference>
<evidence type="ECO:0000256" key="4">
    <source>
        <dbReference type="ARBA" id="ARBA00025742"/>
    </source>
</evidence>
<dbReference type="Gene3D" id="3.60.21.10">
    <property type="match status" value="1"/>
</dbReference>
<protein>
    <submittedName>
        <fullName evidence="6">Unannotated protein</fullName>
    </submittedName>
</protein>
<evidence type="ECO:0000313" key="6">
    <source>
        <dbReference type="EMBL" id="CAB4578785.1"/>
    </source>
</evidence>
<reference evidence="6" key="1">
    <citation type="submission" date="2020-05" db="EMBL/GenBank/DDBJ databases">
        <authorList>
            <person name="Chiriac C."/>
            <person name="Salcher M."/>
            <person name="Ghai R."/>
            <person name="Kavagutti S V."/>
        </authorList>
    </citation>
    <scope>NUCLEOTIDE SEQUENCE</scope>
</reference>
<gene>
    <name evidence="6" type="ORF">UFOPK1767_00147</name>
</gene>
<dbReference type="SUPFAM" id="SSF56300">
    <property type="entry name" value="Metallo-dependent phosphatases"/>
    <property type="match status" value="1"/>
</dbReference>
<dbReference type="PANTHER" id="PTHR42988">
    <property type="entry name" value="PHOSPHOHYDROLASE"/>
    <property type="match status" value="1"/>
</dbReference>
<feature type="domain" description="Calcineurin-like phosphoesterase" evidence="5">
    <location>
        <begin position="11"/>
        <end position="204"/>
    </location>
</feature>
<comment type="similarity">
    <text evidence="4">Belongs to the cyclic nucleotide phosphodiesterase class-III family.</text>
</comment>
<evidence type="ECO:0000256" key="3">
    <source>
        <dbReference type="ARBA" id="ARBA00023004"/>
    </source>
</evidence>
<dbReference type="InterPro" id="IPR029052">
    <property type="entry name" value="Metallo-depent_PP-like"/>
</dbReference>
<evidence type="ECO:0000256" key="1">
    <source>
        <dbReference type="ARBA" id="ARBA00022723"/>
    </source>
</evidence>
<dbReference type="AlphaFoldDB" id="A0A6J6ETP6"/>
<name>A0A6J6ETP6_9ZZZZ</name>